<evidence type="ECO:0000313" key="1">
    <source>
        <dbReference type="EnsemblPlants" id="KQL13791"/>
    </source>
</evidence>
<dbReference type="HOGENOM" id="CLU_2546901_0_0_1"/>
<sequence>MAYIICVKLWMKYRNYMTWRANELHPSRDEKMSFQTANFDCIESPHWIRADWVFRLTSVPCTYISFRSCYYVCQKGIMFEHIK</sequence>
<dbReference type="InParanoid" id="K3ZGK9"/>
<dbReference type="AlphaFoldDB" id="K3ZGK9"/>
<accession>K3ZGK9</accession>
<dbReference type="ExpressionAtlas" id="K3ZGK9">
    <property type="expression patterns" value="baseline"/>
</dbReference>
<dbReference type="EMBL" id="AGNK02001480">
    <property type="status" value="NOT_ANNOTATED_CDS"/>
    <property type="molecule type" value="Genomic_DNA"/>
</dbReference>
<proteinExistence type="predicted"/>
<gene>
    <name evidence="1" type="primary">LOC101759031</name>
</gene>
<dbReference type="Gramene" id="KQL13791">
    <property type="protein sequence ID" value="KQL13791"/>
    <property type="gene ID" value="SETIT_025711mg"/>
</dbReference>
<name>K3ZGK9_SETIT</name>
<protein>
    <submittedName>
        <fullName evidence="1">Uncharacterized protein</fullName>
    </submittedName>
</protein>
<dbReference type="Proteomes" id="UP000004995">
    <property type="component" value="Unassembled WGS sequence"/>
</dbReference>
<keyword evidence="2" id="KW-1185">Reference proteome</keyword>
<evidence type="ECO:0000313" key="2">
    <source>
        <dbReference type="Proteomes" id="UP000004995"/>
    </source>
</evidence>
<reference evidence="2" key="1">
    <citation type="journal article" date="2012" name="Nat. Biotechnol.">
        <title>Reference genome sequence of the model plant Setaria.</title>
        <authorList>
            <person name="Bennetzen J.L."/>
            <person name="Schmutz J."/>
            <person name="Wang H."/>
            <person name="Percifield R."/>
            <person name="Hawkins J."/>
            <person name="Pontaroli A.C."/>
            <person name="Estep M."/>
            <person name="Feng L."/>
            <person name="Vaughn J.N."/>
            <person name="Grimwood J."/>
            <person name="Jenkins J."/>
            <person name="Barry K."/>
            <person name="Lindquist E."/>
            <person name="Hellsten U."/>
            <person name="Deshpande S."/>
            <person name="Wang X."/>
            <person name="Wu X."/>
            <person name="Mitros T."/>
            <person name="Triplett J."/>
            <person name="Yang X."/>
            <person name="Ye C.Y."/>
            <person name="Mauro-Herrera M."/>
            <person name="Wang L."/>
            <person name="Li P."/>
            <person name="Sharma M."/>
            <person name="Sharma R."/>
            <person name="Ronald P.C."/>
            <person name="Panaud O."/>
            <person name="Kellogg E.A."/>
            <person name="Brutnell T.P."/>
            <person name="Doust A.N."/>
            <person name="Tuskan G.A."/>
            <person name="Rokhsar D."/>
            <person name="Devos K.M."/>
        </authorList>
    </citation>
    <scope>NUCLEOTIDE SEQUENCE [LARGE SCALE GENOMIC DNA]</scope>
    <source>
        <strain evidence="2">cv. Yugu1</strain>
    </source>
</reference>
<reference evidence="1" key="2">
    <citation type="submission" date="2018-08" db="UniProtKB">
        <authorList>
            <consortium name="EnsemblPlants"/>
        </authorList>
    </citation>
    <scope>IDENTIFICATION</scope>
    <source>
        <strain evidence="1">Yugu1</strain>
    </source>
</reference>
<dbReference type="EnsemblPlants" id="KQL13791">
    <property type="protein sequence ID" value="KQL13791"/>
    <property type="gene ID" value="SETIT_025711mg"/>
</dbReference>
<organism evidence="1 2">
    <name type="scientific">Setaria italica</name>
    <name type="common">Foxtail millet</name>
    <name type="synonym">Panicum italicum</name>
    <dbReference type="NCBI Taxonomy" id="4555"/>
    <lineage>
        <taxon>Eukaryota</taxon>
        <taxon>Viridiplantae</taxon>
        <taxon>Streptophyta</taxon>
        <taxon>Embryophyta</taxon>
        <taxon>Tracheophyta</taxon>
        <taxon>Spermatophyta</taxon>
        <taxon>Magnoliopsida</taxon>
        <taxon>Liliopsida</taxon>
        <taxon>Poales</taxon>
        <taxon>Poaceae</taxon>
        <taxon>PACMAD clade</taxon>
        <taxon>Panicoideae</taxon>
        <taxon>Panicodae</taxon>
        <taxon>Paniceae</taxon>
        <taxon>Cenchrinae</taxon>
        <taxon>Setaria</taxon>
    </lineage>
</organism>